<sequence>MEIQRTVRKFKGIGINGDQVMDDPMPSGSVEDARRLLAVSHPKLTNAAIEGPEMQPDGTQLYTLRPAVGTKG</sequence>
<evidence type="ECO:0000313" key="1">
    <source>
        <dbReference type="EMBL" id="GAA5501074.1"/>
    </source>
</evidence>
<evidence type="ECO:0000313" key="2">
    <source>
        <dbReference type="Proteomes" id="UP001458946"/>
    </source>
</evidence>
<name>A0ABP9V722_9DEIO</name>
<dbReference type="EMBL" id="BAABRN010000006">
    <property type="protein sequence ID" value="GAA5501074.1"/>
    <property type="molecule type" value="Genomic_DNA"/>
</dbReference>
<dbReference type="RefSeq" id="WP_353541048.1">
    <property type="nucleotide sequence ID" value="NZ_BAABRN010000006.1"/>
</dbReference>
<reference evidence="1 2" key="1">
    <citation type="submission" date="2024-02" db="EMBL/GenBank/DDBJ databases">
        <title>Deinococcus xinjiangensis NBRC 107630.</title>
        <authorList>
            <person name="Ichikawa N."/>
            <person name="Katano-Makiyama Y."/>
            <person name="Hidaka K."/>
        </authorList>
    </citation>
    <scope>NUCLEOTIDE SEQUENCE [LARGE SCALE GENOMIC DNA]</scope>
    <source>
        <strain evidence="1 2">NBRC 107630</strain>
    </source>
</reference>
<keyword evidence="2" id="KW-1185">Reference proteome</keyword>
<dbReference type="Proteomes" id="UP001458946">
    <property type="component" value="Unassembled WGS sequence"/>
</dbReference>
<protein>
    <recommendedName>
        <fullName evidence="3">PRTRC system protein C</fullName>
    </recommendedName>
</protein>
<evidence type="ECO:0008006" key="3">
    <source>
        <dbReference type="Google" id="ProtNLM"/>
    </source>
</evidence>
<organism evidence="1 2">
    <name type="scientific">Deinococcus xinjiangensis</name>
    <dbReference type="NCBI Taxonomy" id="457454"/>
    <lineage>
        <taxon>Bacteria</taxon>
        <taxon>Thermotogati</taxon>
        <taxon>Deinococcota</taxon>
        <taxon>Deinococci</taxon>
        <taxon>Deinococcales</taxon>
        <taxon>Deinococcaceae</taxon>
        <taxon>Deinococcus</taxon>
    </lineage>
</organism>
<dbReference type="InterPro" id="IPR032866">
    <property type="entry name" value="Prok_Ub"/>
</dbReference>
<comment type="caution">
    <text evidence="1">The sequence shown here is derived from an EMBL/GenBank/DDBJ whole genome shotgun (WGS) entry which is preliminary data.</text>
</comment>
<accession>A0ABP9V722</accession>
<dbReference type="Pfam" id="PF14454">
    <property type="entry name" value="Prok_Ub"/>
    <property type="match status" value="1"/>
</dbReference>
<gene>
    <name evidence="1" type="ORF">Dxin01_00805</name>
</gene>
<proteinExistence type="predicted"/>